<keyword evidence="2" id="KW-1185">Reference proteome</keyword>
<reference evidence="1 2" key="1">
    <citation type="submission" date="2012-12" db="EMBL/GenBank/DDBJ databases">
        <title>Novel taxa of Listeriaceae from agricultural environments in the United States.</title>
        <authorList>
            <person name="den Bakker H.C."/>
            <person name="Allred A."/>
            <person name="Warchocki S."/>
            <person name="Wright E.M."/>
            <person name="Burrell A."/>
            <person name="Nightingale K.K."/>
            <person name="Kephart D."/>
            <person name="Wiedmann M."/>
        </authorList>
    </citation>
    <scope>NUCLEOTIDE SEQUENCE [LARGE SCALE GENOMIC DNA]</scope>
    <source>
        <strain evidence="1 2">FSL F6-1037</strain>
    </source>
</reference>
<dbReference type="STRING" id="1265861.BCAMP_11400"/>
<sequence length="131" mass="15126">MKKITIYTEAHYFKQDHVAYAGYVIKYKGHYKTLTTHSDAIDEQLICLDMLWQAVSTLKAGCDITVVSRKELLTTDMRAGTGSKLWEHLNSLRLQHGHRYSFPTSLSDSDNYYLDAIHEAFASKKEENPFY</sequence>
<dbReference type="RefSeq" id="WP_035315528.1">
    <property type="nucleotide sequence ID" value="NZ_AODH01000052.1"/>
</dbReference>
<gene>
    <name evidence="1" type="ORF">BCAMP_11400</name>
</gene>
<dbReference type="Proteomes" id="UP000019243">
    <property type="component" value="Unassembled WGS sequence"/>
</dbReference>
<dbReference type="OrthoDB" id="7845843at2"/>
<evidence type="ECO:0000313" key="2">
    <source>
        <dbReference type="Proteomes" id="UP000019243"/>
    </source>
</evidence>
<proteinExistence type="predicted"/>
<comment type="caution">
    <text evidence="1">The sequence shown here is derived from an EMBL/GenBank/DDBJ whole genome shotgun (WGS) entry which is preliminary data.</text>
</comment>
<dbReference type="EMBL" id="AODH01000052">
    <property type="protein sequence ID" value="EUJ35766.1"/>
    <property type="molecule type" value="Genomic_DNA"/>
</dbReference>
<accession>W7CIU6</accession>
<name>W7CIU6_9LIST</name>
<dbReference type="AlphaFoldDB" id="W7CIU6"/>
<evidence type="ECO:0000313" key="1">
    <source>
        <dbReference type="EMBL" id="EUJ35766.1"/>
    </source>
</evidence>
<organism evidence="1 2">
    <name type="scientific">Brochothrix campestris FSL F6-1037</name>
    <dbReference type="NCBI Taxonomy" id="1265861"/>
    <lineage>
        <taxon>Bacteria</taxon>
        <taxon>Bacillati</taxon>
        <taxon>Bacillota</taxon>
        <taxon>Bacilli</taxon>
        <taxon>Bacillales</taxon>
        <taxon>Listeriaceae</taxon>
        <taxon>Brochothrix</taxon>
    </lineage>
</organism>
<protein>
    <submittedName>
        <fullName evidence="1">Uncharacterized protein</fullName>
    </submittedName>
</protein>